<evidence type="ECO:0000313" key="3">
    <source>
        <dbReference type="Proteomes" id="UP000613840"/>
    </source>
</evidence>
<reference evidence="2" key="2">
    <citation type="submission" date="2020-09" db="EMBL/GenBank/DDBJ databases">
        <authorList>
            <person name="Sun Q."/>
            <person name="Zhou Y."/>
        </authorList>
    </citation>
    <scope>NUCLEOTIDE SEQUENCE</scope>
    <source>
        <strain evidence="2">CGMCC 4.7306</strain>
    </source>
</reference>
<organism evidence="2 3">
    <name type="scientific">Microlunatus endophyticus</name>
    <dbReference type="NCBI Taxonomy" id="1716077"/>
    <lineage>
        <taxon>Bacteria</taxon>
        <taxon>Bacillati</taxon>
        <taxon>Actinomycetota</taxon>
        <taxon>Actinomycetes</taxon>
        <taxon>Propionibacteriales</taxon>
        <taxon>Propionibacteriaceae</taxon>
        <taxon>Microlunatus</taxon>
    </lineage>
</organism>
<dbReference type="CDD" id="cd04301">
    <property type="entry name" value="NAT_SF"/>
    <property type="match status" value="1"/>
</dbReference>
<dbReference type="EMBL" id="BMMZ01000004">
    <property type="protein sequence ID" value="GGL62870.1"/>
    <property type="molecule type" value="Genomic_DNA"/>
</dbReference>
<dbReference type="InterPro" id="IPR016181">
    <property type="entry name" value="Acyl_CoA_acyltransferase"/>
</dbReference>
<dbReference type="Gene3D" id="3.40.630.30">
    <property type="match status" value="1"/>
</dbReference>
<proteinExistence type="predicted"/>
<evidence type="ECO:0000259" key="1">
    <source>
        <dbReference type="PROSITE" id="PS51186"/>
    </source>
</evidence>
<dbReference type="RefSeq" id="WP_188895325.1">
    <property type="nucleotide sequence ID" value="NZ_BMMZ01000004.1"/>
</dbReference>
<dbReference type="AlphaFoldDB" id="A0A917S8V6"/>
<dbReference type="GO" id="GO:0016747">
    <property type="term" value="F:acyltransferase activity, transferring groups other than amino-acyl groups"/>
    <property type="evidence" value="ECO:0007669"/>
    <property type="project" value="InterPro"/>
</dbReference>
<protein>
    <submittedName>
        <fullName evidence="2">N-acetyltransferase</fullName>
    </submittedName>
</protein>
<accession>A0A917S8V6</accession>
<dbReference type="InterPro" id="IPR000182">
    <property type="entry name" value="GNAT_dom"/>
</dbReference>
<reference evidence="2" key="1">
    <citation type="journal article" date="2014" name="Int. J. Syst. Evol. Microbiol.">
        <title>Complete genome sequence of Corynebacterium casei LMG S-19264T (=DSM 44701T), isolated from a smear-ripened cheese.</title>
        <authorList>
            <consortium name="US DOE Joint Genome Institute (JGI-PGF)"/>
            <person name="Walter F."/>
            <person name="Albersmeier A."/>
            <person name="Kalinowski J."/>
            <person name="Ruckert C."/>
        </authorList>
    </citation>
    <scope>NUCLEOTIDE SEQUENCE</scope>
    <source>
        <strain evidence="2">CGMCC 4.7306</strain>
    </source>
</reference>
<dbReference type="Pfam" id="PF00583">
    <property type="entry name" value="Acetyltransf_1"/>
    <property type="match status" value="1"/>
</dbReference>
<name>A0A917S8V6_9ACTN</name>
<gene>
    <name evidence="2" type="ORF">GCM10011575_21700</name>
</gene>
<evidence type="ECO:0000313" key="2">
    <source>
        <dbReference type="EMBL" id="GGL62870.1"/>
    </source>
</evidence>
<dbReference type="PROSITE" id="PS51186">
    <property type="entry name" value="GNAT"/>
    <property type="match status" value="1"/>
</dbReference>
<dbReference type="SUPFAM" id="SSF55729">
    <property type="entry name" value="Acyl-CoA N-acyltransferases (Nat)"/>
    <property type="match status" value="1"/>
</dbReference>
<keyword evidence="3" id="KW-1185">Reference proteome</keyword>
<feature type="domain" description="N-acetyltransferase" evidence="1">
    <location>
        <begin position="10"/>
        <end position="200"/>
    </location>
</feature>
<dbReference type="Proteomes" id="UP000613840">
    <property type="component" value="Unassembled WGS sequence"/>
</dbReference>
<comment type="caution">
    <text evidence="2">The sequence shown here is derived from an EMBL/GenBank/DDBJ whole genome shotgun (WGS) entry which is preliminary data.</text>
</comment>
<sequence length="200" mass="21960">MADQAADGVIEVRPASADRWPDVEAVLAPRDPDAPACWCLSYRLPNAENRGLAGRARGARLRQYAVEGRPPGVIAYVDGTPAGWCSVAPRRLHHRLTHSRTIPVVDDVDVWSVICFVVRVGYRRQGLAHQLLDGAIAYARSEGAPALEGYPVEPEGERLDTAFAYVGTTGLFAAHGFQTVLPTTSHTDHKLRWVMRLDLR</sequence>